<feature type="compositionally biased region" description="Basic residues" evidence="1">
    <location>
        <begin position="463"/>
        <end position="480"/>
    </location>
</feature>
<dbReference type="PANTHER" id="PTHR43662">
    <property type="match status" value="1"/>
</dbReference>
<dbReference type="HOGENOM" id="CLU_014722_1_1_1"/>
<proteinExistence type="predicted"/>
<evidence type="ECO:0000313" key="4">
    <source>
        <dbReference type="Proteomes" id="UP000053599"/>
    </source>
</evidence>
<evidence type="ECO:0000259" key="2">
    <source>
        <dbReference type="Pfam" id="PF09362"/>
    </source>
</evidence>
<dbReference type="EMBL" id="KN846951">
    <property type="protein sequence ID" value="KIV87139.1"/>
    <property type="molecule type" value="Genomic_DNA"/>
</dbReference>
<protein>
    <recommendedName>
        <fullName evidence="2">DUF1996 domain-containing protein</fullName>
    </recommendedName>
</protein>
<evidence type="ECO:0000313" key="3">
    <source>
        <dbReference type="EMBL" id="KIV87139.1"/>
    </source>
</evidence>
<dbReference type="Proteomes" id="UP000053599">
    <property type="component" value="Unassembled WGS sequence"/>
</dbReference>
<gene>
    <name evidence="3" type="ORF">PV11_02707</name>
</gene>
<sequence length="480" mass="52666">MHTGAKLKGNLFMPVMTILALSLYILPAQAFFRHLCFGELANGRIDPIVSPGQASQHLHVTFGASNLGFDPTLEELLDSNCSSCSITQDHSAYWAPRMYFQYSNGTLEMVPTSGGMTVYYFTEGPYGDGSNVTAFPQNFRMIAGSSNKRAFYGPAPDPPMSEWNWSDTTQQSLMEKALGFNCLHYDQPPNEGALDYHYLRNKTFLDSTCTDGIRAELMFPSCWNGQDLDSTNHSTHIAYPNEVKYGWCPEDYPVRLPVLFYETIYQTHLFNNIDGQFVFSNGDPTGYGYHGDFICGWNEGVLQEAIDSTVCTGLNSSGLQEDCPIFILQDEGNATECKLDMPEALQDEAINYIQQLPGNIPIQSGPESATFPGKAPSVQPSAAMPSSTTLPSPPIPTPGPAALTSLTSPSSSDVFTSSTMVQPDLLTTMTTSYVSGNTVIEMIVVEEVVTVTSFEGVEPTGGLRKRHLHKHGHKARQNLF</sequence>
<dbReference type="InterPro" id="IPR018535">
    <property type="entry name" value="DUF1996"/>
</dbReference>
<name>A0A0D1Z022_9EURO</name>
<feature type="region of interest" description="Disordered" evidence="1">
    <location>
        <begin position="363"/>
        <end position="400"/>
    </location>
</feature>
<dbReference type="Pfam" id="PF09362">
    <property type="entry name" value="DUF1996"/>
    <property type="match status" value="1"/>
</dbReference>
<feature type="compositionally biased region" description="Low complexity" evidence="1">
    <location>
        <begin position="380"/>
        <end position="390"/>
    </location>
</feature>
<dbReference type="STRING" id="1016849.A0A0D1Z022"/>
<evidence type="ECO:0000256" key="1">
    <source>
        <dbReference type="SAM" id="MobiDB-lite"/>
    </source>
</evidence>
<dbReference type="PANTHER" id="PTHR43662:SF7">
    <property type="entry name" value="DUF1996 DOMAIN-CONTAINING PROTEIN"/>
    <property type="match status" value="1"/>
</dbReference>
<feature type="domain" description="DUF1996" evidence="2">
    <location>
        <begin position="46"/>
        <end position="297"/>
    </location>
</feature>
<reference evidence="3 4" key="1">
    <citation type="submission" date="2015-01" db="EMBL/GenBank/DDBJ databases">
        <title>The Genome Sequence of Exophiala sideris CBS121828.</title>
        <authorList>
            <consortium name="The Broad Institute Genomics Platform"/>
            <person name="Cuomo C."/>
            <person name="de Hoog S."/>
            <person name="Gorbushina A."/>
            <person name="Stielow B."/>
            <person name="Teixiera M."/>
            <person name="Abouelleil A."/>
            <person name="Chapman S.B."/>
            <person name="Priest M."/>
            <person name="Young S.K."/>
            <person name="Wortman J."/>
            <person name="Nusbaum C."/>
            <person name="Birren B."/>
        </authorList>
    </citation>
    <scope>NUCLEOTIDE SEQUENCE [LARGE SCALE GENOMIC DNA]</scope>
    <source>
        <strain evidence="3 4">CBS 121828</strain>
    </source>
</reference>
<feature type="region of interest" description="Disordered" evidence="1">
    <location>
        <begin position="461"/>
        <end position="480"/>
    </location>
</feature>
<organism evidence="3 4">
    <name type="scientific">Exophiala sideris</name>
    <dbReference type="NCBI Taxonomy" id="1016849"/>
    <lineage>
        <taxon>Eukaryota</taxon>
        <taxon>Fungi</taxon>
        <taxon>Dikarya</taxon>
        <taxon>Ascomycota</taxon>
        <taxon>Pezizomycotina</taxon>
        <taxon>Eurotiomycetes</taxon>
        <taxon>Chaetothyriomycetidae</taxon>
        <taxon>Chaetothyriales</taxon>
        <taxon>Herpotrichiellaceae</taxon>
        <taxon>Exophiala</taxon>
    </lineage>
</organism>
<dbReference type="OrthoDB" id="74764at2759"/>
<accession>A0A0D1Z022</accession>
<dbReference type="AlphaFoldDB" id="A0A0D1Z022"/>